<proteinExistence type="predicted"/>
<reference evidence="2 3" key="1">
    <citation type="journal article" date="2016" name="Nat. Commun.">
        <title>Thousands of microbial genomes shed light on interconnected biogeochemical processes in an aquifer system.</title>
        <authorList>
            <person name="Anantharaman K."/>
            <person name="Brown C.T."/>
            <person name="Hug L.A."/>
            <person name="Sharon I."/>
            <person name="Castelle C.J."/>
            <person name="Probst A.J."/>
            <person name="Thomas B.C."/>
            <person name="Singh A."/>
            <person name="Wilkins M.J."/>
            <person name="Karaoz U."/>
            <person name="Brodie E.L."/>
            <person name="Williams K.H."/>
            <person name="Hubbard S.S."/>
            <person name="Banfield J.F."/>
        </authorList>
    </citation>
    <scope>NUCLEOTIDE SEQUENCE [LARGE SCALE GENOMIC DNA]</scope>
</reference>
<dbReference type="InterPro" id="IPR002686">
    <property type="entry name" value="Transposase_17"/>
</dbReference>
<gene>
    <name evidence="2" type="ORF">A2988_01875</name>
</gene>
<dbReference type="Pfam" id="PF01797">
    <property type="entry name" value="Y1_Tnp"/>
    <property type="match status" value="1"/>
</dbReference>
<evidence type="ECO:0000259" key="1">
    <source>
        <dbReference type="SMART" id="SM01321"/>
    </source>
</evidence>
<dbReference type="EMBL" id="MEYS01000002">
    <property type="protein sequence ID" value="OGD34203.1"/>
    <property type="molecule type" value="Genomic_DNA"/>
</dbReference>
<dbReference type="PANTHER" id="PTHR34322:SF2">
    <property type="entry name" value="TRANSPOSASE IS200-LIKE DOMAIN-CONTAINING PROTEIN"/>
    <property type="match status" value="1"/>
</dbReference>
<dbReference type="GO" id="GO:0004803">
    <property type="term" value="F:transposase activity"/>
    <property type="evidence" value="ECO:0007669"/>
    <property type="project" value="InterPro"/>
</dbReference>
<dbReference type="GO" id="GO:0003677">
    <property type="term" value="F:DNA binding"/>
    <property type="evidence" value="ECO:0007669"/>
    <property type="project" value="InterPro"/>
</dbReference>
<sequence length="186" mass="22009">MDAGDHERFLESMEEFNARDPIGSLYEHSFQKHRLGSRTPKSEKLVDIVCYCLNPNHYHLILEQVSDYGIIKFMQRLGTGYTNYFNKKHERTGALFQGKYKAIHVDSNEYLLHLSAYINLNDKVHQLGSSTPKSSWEEYIEFREKNFCKKEIILDQFNSRDEYKKFAESSLVDMIERKKIEKLLLE</sequence>
<evidence type="ECO:0000313" key="3">
    <source>
        <dbReference type="Proteomes" id="UP000176650"/>
    </source>
</evidence>
<dbReference type="InterPro" id="IPR036515">
    <property type="entry name" value="Transposase_17_sf"/>
</dbReference>
<comment type="caution">
    <text evidence="2">The sequence shown here is derived from an EMBL/GenBank/DDBJ whole genome shotgun (WGS) entry which is preliminary data.</text>
</comment>
<dbReference type="Proteomes" id="UP000176650">
    <property type="component" value="Unassembled WGS sequence"/>
</dbReference>
<name>A0A1F5BUB2_9BACT</name>
<dbReference type="GO" id="GO:0006313">
    <property type="term" value="P:DNA transposition"/>
    <property type="evidence" value="ECO:0007669"/>
    <property type="project" value="InterPro"/>
</dbReference>
<dbReference type="PANTHER" id="PTHR34322">
    <property type="entry name" value="TRANSPOSASE, Y1_TNP DOMAIN-CONTAINING"/>
    <property type="match status" value="1"/>
</dbReference>
<accession>A0A1F5BUB2</accession>
<evidence type="ECO:0000313" key="2">
    <source>
        <dbReference type="EMBL" id="OGD34203.1"/>
    </source>
</evidence>
<dbReference type="AlphaFoldDB" id="A0A1F5BUB2"/>
<dbReference type="SUPFAM" id="SSF143422">
    <property type="entry name" value="Transposase IS200-like"/>
    <property type="match status" value="1"/>
</dbReference>
<protein>
    <recommendedName>
        <fullName evidence="1">Transposase IS200-like domain-containing protein</fullName>
    </recommendedName>
</protein>
<feature type="domain" description="Transposase IS200-like" evidence="1">
    <location>
        <begin position="29"/>
        <end position="121"/>
    </location>
</feature>
<organism evidence="2 3">
    <name type="scientific">Candidatus Azambacteria bacterium RIFCSPLOWO2_01_FULL_46_25</name>
    <dbReference type="NCBI Taxonomy" id="1797298"/>
    <lineage>
        <taxon>Bacteria</taxon>
        <taxon>Candidatus Azamiibacteriota</taxon>
    </lineage>
</organism>
<dbReference type="Gene3D" id="3.30.70.1290">
    <property type="entry name" value="Transposase IS200-like"/>
    <property type="match status" value="1"/>
</dbReference>
<dbReference type="SMART" id="SM01321">
    <property type="entry name" value="Y1_Tnp"/>
    <property type="match status" value="1"/>
</dbReference>